<reference evidence="2 3" key="1">
    <citation type="submission" date="2022-12" db="EMBL/GenBank/DDBJ databases">
        <title>Chromosome-scale assembly of the Ensete ventricosum genome.</title>
        <authorList>
            <person name="Dussert Y."/>
            <person name="Stocks J."/>
            <person name="Wendawek A."/>
            <person name="Woldeyes F."/>
            <person name="Nichols R.A."/>
            <person name="Borrell J.S."/>
        </authorList>
    </citation>
    <scope>NUCLEOTIDE SEQUENCE [LARGE SCALE GENOMIC DNA]</scope>
    <source>
        <strain evidence="3">cv. Maze</strain>
        <tissue evidence="2">Seeds</tissue>
    </source>
</reference>
<gene>
    <name evidence="2" type="ORF">OPV22_005198</name>
</gene>
<name>A0AAV8Q0M8_ENSVE</name>
<feature type="compositionally biased region" description="Basic and acidic residues" evidence="1">
    <location>
        <begin position="10"/>
        <end position="19"/>
    </location>
</feature>
<dbReference type="Proteomes" id="UP001222027">
    <property type="component" value="Unassembled WGS sequence"/>
</dbReference>
<evidence type="ECO:0000313" key="2">
    <source>
        <dbReference type="EMBL" id="KAJ8504312.1"/>
    </source>
</evidence>
<proteinExistence type="predicted"/>
<evidence type="ECO:0000256" key="1">
    <source>
        <dbReference type="SAM" id="MobiDB-lite"/>
    </source>
</evidence>
<evidence type="ECO:0000313" key="3">
    <source>
        <dbReference type="Proteomes" id="UP001222027"/>
    </source>
</evidence>
<dbReference type="AlphaFoldDB" id="A0AAV8Q0M8"/>
<comment type="caution">
    <text evidence="2">The sequence shown here is derived from an EMBL/GenBank/DDBJ whole genome shotgun (WGS) entry which is preliminary data.</text>
</comment>
<accession>A0AAV8Q0M8</accession>
<sequence length="137" mass="14816">MTAAISMVGEGKEEKRPEGEESGGGRTLVHSQVLRIREEDLRIGDGTGEGLSARDLRIPQGRLWISLGCDVEAGESSGSQLTLQPSGSESPRGGGGRAGSFEEASIDWTVHHGRWRLAPRHLPWIPRTPGNPRIHMC</sequence>
<organism evidence="2 3">
    <name type="scientific">Ensete ventricosum</name>
    <name type="common">Abyssinian banana</name>
    <name type="synonym">Musa ensete</name>
    <dbReference type="NCBI Taxonomy" id="4639"/>
    <lineage>
        <taxon>Eukaryota</taxon>
        <taxon>Viridiplantae</taxon>
        <taxon>Streptophyta</taxon>
        <taxon>Embryophyta</taxon>
        <taxon>Tracheophyta</taxon>
        <taxon>Spermatophyta</taxon>
        <taxon>Magnoliopsida</taxon>
        <taxon>Liliopsida</taxon>
        <taxon>Zingiberales</taxon>
        <taxon>Musaceae</taxon>
        <taxon>Ensete</taxon>
    </lineage>
</organism>
<feature type="region of interest" description="Disordered" evidence="1">
    <location>
        <begin position="75"/>
        <end position="103"/>
    </location>
</feature>
<keyword evidence="3" id="KW-1185">Reference proteome</keyword>
<feature type="region of interest" description="Disordered" evidence="1">
    <location>
        <begin position="1"/>
        <end position="31"/>
    </location>
</feature>
<dbReference type="EMBL" id="JAQQAF010000002">
    <property type="protein sequence ID" value="KAJ8504312.1"/>
    <property type="molecule type" value="Genomic_DNA"/>
</dbReference>
<protein>
    <submittedName>
        <fullName evidence="2">Uncharacterized protein</fullName>
    </submittedName>
</protein>